<protein>
    <submittedName>
        <fullName evidence="2">Uncharacterized protein</fullName>
    </submittedName>
</protein>
<accession>A0ABD1SRL9</accession>
<evidence type="ECO:0000313" key="3">
    <source>
        <dbReference type="Proteomes" id="UP001604277"/>
    </source>
</evidence>
<dbReference type="EMBL" id="JBFOLJ010000010">
    <property type="protein sequence ID" value="KAL2502373.1"/>
    <property type="molecule type" value="Genomic_DNA"/>
</dbReference>
<organism evidence="2 3">
    <name type="scientific">Forsythia ovata</name>
    <dbReference type="NCBI Taxonomy" id="205694"/>
    <lineage>
        <taxon>Eukaryota</taxon>
        <taxon>Viridiplantae</taxon>
        <taxon>Streptophyta</taxon>
        <taxon>Embryophyta</taxon>
        <taxon>Tracheophyta</taxon>
        <taxon>Spermatophyta</taxon>
        <taxon>Magnoliopsida</taxon>
        <taxon>eudicotyledons</taxon>
        <taxon>Gunneridae</taxon>
        <taxon>Pentapetalae</taxon>
        <taxon>asterids</taxon>
        <taxon>lamiids</taxon>
        <taxon>Lamiales</taxon>
        <taxon>Oleaceae</taxon>
        <taxon>Forsythieae</taxon>
        <taxon>Forsythia</taxon>
    </lineage>
</organism>
<gene>
    <name evidence="2" type="ORF">Fot_36221</name>
</gene>
<sequence length="151" mass="16957">MTAVDVEKNDRFKKMRASQTLIMHTTSRKGFARLEAEMGKIKAYSKNVTSPNKHSLKDDGVARVLGPECRGRVRGLGFGATPSKLNALVHNHSLQTQLQELRNEINELHALFQMKNKSIEEEDNLSLLKNQVNIACGTPSRFVMIFLAYAD</sequence>
<keyword evidence="1" id="KW-0175">Coiled coil</keyword>
<dbReference type="Proteomes" id="UP001604277">
    <property type="component" value="Unassembled WGS sequence"/>
</dbReference>
<proteinExistence type="predicted"/>
<feature type="coiled-coil region" evidence="1">
    <location>
        <begin position="91"/>
        <end position="118"/>
    </location>
</feature>
<dbReference type="AlphaFoldDB" id="A0ABD1SRL9"/>
<comment type="caution">
    <text evidence="2">The sequence shown here is derived from an EMBL/GenBank/DDBJ whole genome shotgun (WGS) entry which is preliminary data.</text>
</comment>
<reference evidence="3" key="1">
    <citation type="submission" date="2024-07" db="EMBL/GenBank/DDBJ databases">
        <title>Two chromosome-level genome assemblies of Korean endemic species Abeliophyllum distichum and Forsythia ovata (Oleaceae).</title>
        <authorList>
            <person name="Jang H."/>
        </authorList>
    </citation>
    <scope>NUCLEOTIDE SEQUENCE [LARGE SCALE GENOMIC DNA]</scope>
</reference>
<name>A0ABD1SRL9_9LAMI</name>
<keyword evidence="3" id="KW-1185">Reference proteome</keyword>
<evidence type="ECO:0000256" key="1">
    <source>
        <dbReference type="SAM" id="Coils"/>
    </source>
</evidence>
<evidence type="ECO:0000313" key="2">
    <source>
        <dbReference type="EMBL" id="KAL2502373.1"/>
    </source>
</evidence>